<dbReference type="Pfam" id="PF03793">
    <property type="entry name" value="PASTA"/>
    <property type="match status" value="1"/>
</dbReference>
<evidence type="ECO:0000256" key="4">
    <source>
        <dbReference type="SAM" id="MobiDB-lite"/>
    </source>
</evidence>
<dbReference type="AlphaFoldDB" id="A0A0B2JXH6"/>
<dbReference type="Proteomes" id="UP000030993">
    <property type="component" value="Unassembled WGS sequence"/>
</dbReference>
<dbReference type="SMART" id="SM00740">
    <property type="entry name" value="PASTA"/>
    <property type="match status" value="1"/>
</dbReference>
<evidence type="ECO:0000313" key="7">
    <source>
        <dbReference type="EMBL" id="KHM51346.1"/>
    </source>
</evidence>
<dbReference type="InterPro" id="IPR001460">
    <property type="entry name" value="PCN-bd_Tpept"/>
</dbReference>
<comment type="similarity">
    <text evidence="2">Belongs to the transpeptidase family.</text>
</comment>
<feature type="transmembrane region" description="Helical" evidence="5">
    <location>
        <begin position="12"/>
        <end position="32"/>
    </location>
</feature>
<dbReference type="InterPro" id="IPR036138">
    <property type="entry name" value="PBP_dimer_sf"/>
</dbReference>
<dbReference type="SUPFAM" id="SSF56601">
    <property type="entry name" value="beta-lactamase/transpeptidase-like"/>
    <property type="match status" value="1"/>
</dbReference>
<dbReference type="GO" id="GO:0016740">
    <property type="term" value="F:transferase activity"/>
    <property type="evidence" value="ECO:0007669"/>
    <property type="project" value="UniProtKB-KW"/>
</dbReference>
<dbReference type="InterPro" id="IPR050515">
    <property type="entry name" value="Beta-lactam/transpept"/>
</dbReference>
<evidence type="ECO:0000256" key="5">
    <source>
        <dbReference type="SAM" id="Phobius"/>
    </source>
</evidence>
<evidence type="ECO:0000259" key="6">
    <source>
        <dbReference type="PROSITE" id="PS51178"/>
    </source>
</evidence>
<protein>
    <submittedName>
        <fullName evidence="7">Peptidoglycan glycosyltransferase</fullName>
    </submittedName>
</protein>
<dbReference type="GO" id="GO:0008658">
    <property type="term" value="F:penicillin binding"/>
    <property type="evidence" value="ECO:0007669"/>
    <property type="project" value="InterPro"/>
</dbReference>
<keyword evidence="8" id="KW-1185">Reference proteome</keyword>
<accession>A0A0B2JXH6</accession>
<reference evidence="7 8" key="1">
    <citation type="journal article" date="2013" name="PLoS ONE">
        <title>Identification and characterization of three novel lipases belonging to families II and V from Anaerovibrio lipolyticus 5ST.</title>
        <authorList>
            <person name="Prive F."/>
            <person name="Kaderbhai N.N."/>
            <person name="Girdwood S."/>
            <person name="Worgan H.J."/>
            <person name="Pinloche E."/>
            <person name="Scollan N.D."/>
            <person name="Huws S.A."/>
            <person name="Newbold C.J."/>
        </authorList>
    </citation>
    <scope>NUCLEOTIDE SEQUENCE [LARGE SCALE GENOMIC DNA]</scope>
    <source>
        <strain evidence="7 8">5S</strain>
    </source>
</reference>
<evidence type="ECO:0000256" key="3">
    <source>
        <dbReference type="ARBA" id="ARBA00023136"/>
    </source>
</evidence>
<dbReference type="InterPro" id="IPR005543">
    <property type="entry name" value="PASTA_dom"/>
</dbReference>
<comment type="caution">
    <text evidence="7">The sequence shown here is derived from an EMBL/GenBank/DDBJ whole genome shotgun (WGS) entry which is preliminary data.</text>
</comment>
<dbReference type="Pfam" id="PF00905">
    <property type="entry name" value="Transpeptidase"/>
    <property type="match status" value="1"/>
</dbReference>
<dbReference type="InterPro" id="IPR005311">
    <property type="entry name" value="PBP_dimer"/>
</dbReference>
<organism evidence="7 8">
    <name type="scientific">Anaerovibrio lipolyticus</name>
    <dbReference type="NCBI Taxonomy" id="82374"/>
    <lineage>
        <taxon>Bacteria</taxon>
        <taxon>Bacillati</taxon>
        <taxon>Bacillota</taxon>
        <taxon>Negativicutes</taxon>
        <taxon>Selenomonadales</taxon>
        <taxon>Selenomonadaceae</taxon>
        <taxon>Anaerovibrio</taxon>
    </lineage>
</organism>
<evidence type="ECO:0000256" key="1">
    <source>
        <dbReference type="ARBA" id="ARBA00004370"/>
    </source>
</evidence>
<dbReference type="PANTHER" id="PTHR30627:SF1">
    <property type="entry name" value="PEPTIDOGLYCAN D,D-TRANSPEPTIDASE FTSI"/>
    <property type="match status" value="1"/>
</dbReference>
<evidence type="ECO:0000256" key="2">
    <source>
        <dbReference type="ARBA" id="ARBA00007171"/>
    </source>
</evidence>
<gene>
    <name evidence="7" type="ORF">NZ47_11005</name>
</gene>
<dbReference type="eggNOG" id="COG0768">
    <property type="taxonomic scope" value="Bacteria"/>
</dbReference>
<dbReference type="RefSeq" id="WP_039210620.1">
    <property type="nucleotide sequence ID" value="NZ_JSCE01000207.1"/>
</dbReference>
<sequence>MKNKQTKILININRLTLFLMFLFVVTIGRYFILQVIQHDEMEEKIMNIARDNVVRQSPRGKILDRNGRELAISRIAKLLVIRPDKVGSEEDIQVLSAELSPIINIPAETIANRIREGGAYYAVKHGLESDEEAAINQLKKDKGYECLWMDDEVKRYYPNDMLAANIIGFIGMEDKGLEGLEYSMDSIVKGDVQEEDVLTDMRGRTIFDSIFSLSQKRYKGDNCKTVTLTIDATMQFIVEQVLDKAMIENKPQNVTAIVMDPKTGEILAMASRPSYNPNKFGDYSMEAIKNRAVSDIYEPGSTFKSVVAGAALEEGVVTPNQTFYDPGRINVSDKHIQNWNGESFGTVTFTDIVKNSINTCFAMIGQILTGEKLNEYAKKFGFGEPTGVELPGEATGMLFESDKMVDSDIATMSIGQSIAVTPIQLCTAMSAIANDGVLLKPHIVKNITNADGSLYKENGREEVRRVLSSATDKTLMGLLEQVVATGGGQKAQVKGYRVAGKTGTAQKINKDTAGYMEGRYIASFCGFAPVEDPQLVVLVIIDDPTAGSFYGGQIAAPVAGEIFAQLLRYKHIEPSSDPFEDMDKKHKEQESQPAVKTAPPGKQIMPDLNGMSIREVSQKLGELGIGMNIQGTGLSTGQSIPANTVVDPGTSVTVYFKP</sequence>
<dbReference type="GO" id="GO:0005886">
    <property type="term" value="C:plasma membrane"/>
    <property type="evidence" value="ECO:0007669"/>
    <property type="project" value="TreeGrafter"/>
</dbReference>
<dbReference type="GO" id="GO:0071555">
    <property type="term" value="P:cell wall organization"/>
    <property type="evidence" value="ECO:0007669"/>
    <property type="project" value="TreeGrafter"/>
</dbReference>
<keyword evidence="3 5" id="KW-0472">Membrane</keyword>
<dbReference type="CDD" id="cd06575">
    <property type="entry name" value="PASTA_Pbp2x-like_2"/>
    <property type="match status" value="1"/>
</dbReference>
<feature type="compositionally biased region" description="Basic and acidic residues" evidence="4">
    <location>
        <begin position="581"/>
        <end position="590"/>
    </location>
</feature>
<feature type="region of interest" description="Disordered" evidence="4">
    <location>
        <begin position="575"/>
        <end position="604"/>
    </location>
</feature>
<feature type="domain" description="PASTA" evidence="6">
    <location>
        <begin position="601"/>
        <end position="658"/>
    </location>
</feature>
<dbReference type="PANTHER" id="PTHR30627">
    <property type="entry name" value="PEPTIDOGLYCAN D,D-TRANSPEPTIDASE"/>
    <property type="match status" value="1"/>
</dbReference>
<name>A0A0B2JXH6_9FIRM</name>
<dbReference type="InterPro" id="IPR012338">
    <property type="entry name" value="Beta-lactam/transpept-like"/>
</dbReference>
<dbReference type="EMBL" id="JSCE01000207">
    <property type="protein sequence ID" value="KHM51346.1"/>
    <property type="molecule type" value="Genomic_DNA"/>
</dbReference>
<keyword evidence="5" id="KW-0812">Transmembrane</keyword>
<dbReference type="Gene3D" id="3.30.450.330">
    <property type="match status" value="1"/>
</dbReference>
<keyword evidence="5" id="KW-1133">Transmembrane helix</keyword>
<dbReference type="Gene3D" id="3.90.1310.10">
    <property type="entry name" value="Penicillin-binding protein 2a (Domain 2)"/>
    <property type="match status" value="1"/>
</dbReference>
<evidence type="ECO:0000313" key="8">
    <source>
        <dbReference type="Proteomes" id="UP000030993"/>
    </source>
</evidence>
<dbReference type="STRING" id="82374.NZ47_11005"/>
<comment type="subcellular location">
    <subcellularLocation>
        <location evidence="1">Membrane</location>
    </subcellularLocation>
</comment>
<dbReference type="SUPFAM" id="SSF54184">
    <property type="entry name" value="Penicillin-binding protein 2x (pbp-2x), c-terminal domain"/>
    <property type="match status" value="1"/>
</dbReference>
<dbReference type="Gene3D" id="3.40.710.10">
    <property type="entry name" value="DD-peptidase/beta-lactamase superfamily"/>
    <property type="match status" value="1"/>
</dbReference>
<dbReference type="PROSITE" id="PS51178">
    <property type="entry name" value="PASTA"/>
    <property type="match status" value="1"/>
</dbReference>
<proteinExistence type="inferred from homology"/>
<keyword evidence="7" id="KW-0808">Transferase</keyword>
<dbReference type="Pfam" id="PF03717">
    <property type="entry name" value="PBP_dimer"/>
    <property type="match status" value="1"/>
</dbReference>
<dbReference type="SUPFAM" id="SSF56519">
    <property type="entry name" value="Penicillin binding protein dimerisation domain"/>
    <property type="match status" value="1"/>
</dbReference>